<dbReference type="OrthoDB" id="6114058at2759"/>
<dbReference type="AlphaFoldDB" id="A0A8B7ZQD6"/>
<evidence type="ECO:0000256" key="8">
    <source>
        <dbReference type="SAM" id="Phobius"/>
    </source>
</evidence>
<sequence length="250" mass="27292">MSQSCLPSNFVRQGPDRKAVADPSTFSGSCDDPLRGGRDNTSSSTSNLVDNNAAESHPLTTDTCPTSTSNITLTAPPVHRQSSTGRLARSLQLRTISDEAQSMSMIVHPGSVRRNYEPVHQEMENSTSVPTTPVPSNPAPRAIDYNIYATKKTVSQGLLAVALLMANASQLKSLVSIGHEFRFFRFVTALIIISISLQLVTGVFLLLLGRDNLNDVYRQHRLDRLNNWTTGFVFTIVVINVFIAAFGLQS</sequence>
<dbReference type="Pfam" id="PF04923">
    <property type="entry name" value="Ninjurin"/>
    <property type="match status" value="1"/>
</dbReference>
<keyword evidence="5 8" id="KW-1133">Transmembrane helix</keyword>
<dbReference type="Proteomes" id="UP000694845">
    <property type="component" value="Unplaced"/>
</dbReference>
<proteinExistence type="inferred from homology"/>
<dbReference type="GO" id="GO:0042246">
    <property type="term" value="P:tissue regeneration"/>
    <property type="evidence" value="ECO:0007669"/>
    <property type="project" value="InterPro"/>
</dbReference>
<feature type="compositionally biased region" description="Polar residues" evidence="7">
    <location>
        <begin position="39"/>
        <end position="73"/>
    </location>
</feature>
<evidence type="ECO:0000256" key="4">
    <source>
        <dbReference type="ARBA" id="ARBA00022889"/>
    </source>
</evidence>
<feature type="compositionally biased region" description="Polar residues" evidence="7">
    <location>
        <begin position="1"/>
        <end position="11"/>
    </location>
</feature>
<keyword evidence="6 8" id="KW-0472">Membrane</keyword>
<evidence type="ECO:0000256" key="5">
    <source>
        <dbReference type="ARBA" id="ARBA00022989"/>
    </source>
</evidence>
<dbReference type="InterPro" id="IPR007007">
    <property type="entry name" value="Ninjurin"/>
</dbReference>
<evidence type="ECO:0000313" key="10">
    <source>
        <dbReference type="RefSeq" id="XP_022107277.1"/>
    </source>
</evidence>
<dbReference type="GeneID" id="110988249"/>
<protein>
    <submittedName>
        <fullName evidence="10">Ninjurin-1-like</fullName>
    </submittedName>
</protein>
<comment type="similarity">
    <text evidence="2">Belongs to the ninjurin family.</text>
</comment>
<evidence type="ECO:0000256" key="7">
    <source>
        <dbReference type="SAM" id="MobiDB-lite"/>
    </source>
</evidence>
<dbReference type="PANTHER" id="PTHR12316:SF17">
    <property type="entry name" value="NINJURIN C, ISOFORM D"/>
    <property type="match status" value="1"/>
</dbReference>
<dbReference type="RefSeq" id="XP_022107277.1">
    <property type="nucleotide sequence ID" value="XM_022251585.1"/>
</dbReference>
<keyword evidence="3 8" id="KW-0812">Transmembrane</keyword>
<dbReference type="GO" id="GO:0016020">
    <property type="term" value="C:membrane"/>
    <property type="evidence" value="ECO:0007669"/>
    <property type="project" value="UniProtKB-SubCell"/>
</dbReference>
<feature type="transmembrane region" description="Helical" evidence="8">
    <location>
        <begin position="228"/>
        <end position="248"/>
    </location>
</feature>
<keyword evidence="9" id="KW-1185">Reference proteome</keyword>
<evidence type="ECO:0000256" key="6">
    <source>
        <dbReference type="ARBA" id="ARBA00023136"/>
    </source>
</evidence>
<evidence type="ECO:0000256" key="2">
    <source>
        <dbReference type="ARBA" id="ARBA00008141"/>
    </source>
</evidence>
<dbReference type="PANTHER" id="PTHR12316">
    <property type="entry name" value="NINJURIN-RELATED"/>
    <property type="match status" value="1"/>
</dbReference>
<evidence type="ECO:0000313" key="9">
    <source>
        <dbReference type="Proteomes" id="UP000694845"/>
    </source>
</evidence>
<accession>A0A8B7ZQD6</accession>
<keyword evidence="4" id="KW-0130">Cell adhesion</keyword>
<evidence type="ECO:0000256" key="3">
    <source>
        <dbReference type="ARBA" id="ARBA00022692"/>
    </source>
</evidence>
<dbReference type="KEGG" id="aplc:110988249"/>
<organism evidence="9 10">
    <name type="scientific">Acanthaster planci</name>
    <name type="common">Crown-of-thorns starfish</name>
    <dbReference type="NCBI Taxonomy" id="133434"/>
    <lineage>
        <taxon>Eukaryota</taxon>
        <taxon>Metazoa</taxon>
        <taxon>Echinodermata</taxon>
        <taxon>Eleutherozoa</taxon>
        <taxon>Asterozoa</taxon>
        <taxon>Asteroidea</taxon>
        <taxon>Valvatacea</taxon>
        <taxon>Valvatida</taxon>
        <taxon>Acanthasteridae</taxon>
        <taxon>Acanthaster</taxon>
    </lineage>
</organism>
<dbReference type="GO" id="GO:0007155">
    <property type="term" value="P:cell adhesion"/>
    <property type="evidence" value="ECO:0007669"/>
    <property type="project" value="UniProtKB-KW"/>
</dbReference>
<feature type="region of interest" description="Disordered" evidence="7">
    <location>
        <begin position="1"/>
        <end position="86"/>
    </location>
</feature>
<comment type="subcellular location">
    <subcellularLocation>
        <location evidence="1">Membrane</location>
        <topology evidence="1">Multi-pass membrane protein</topology>
    </subcellularLocation>
</comment>
<dbReference type="OMA" id="IGHEFRF"/>
<name>A0A8B7ZQD6_ACAPL</name>
<feature type="transmembrane region" description="Helical" evidence="8">
    <location>
        <begin position="183"/>
        <end position="208"/>
    </location>
</feature>
<gene>
    <name evidence="10" type="primary">LOC110988249</name>
</gene>
<reference evidence="10" key="1">
    <citation type="submission" date="2025-08" db="UniProtKB">
        <authorList>
            <consortium name="RefSeq"/>
        </authorList>
    </citation>
    <scope>IDENTIFICATION</scope>
</reference>
<evidence type="ECO:0000256" key="1">
    <source>
        <dbReference type="ARBA" id="ARBA00004141"/>
    </source>
</evidence>